<keyword evidence="3" id="KW-1185">Reference proteome</keyword>
<dbReference type="InParanoid" id="A0A409VR71"/>
<dbReference type="AlphaFoldDB" id="A0A409VR71"/>
<feature type="compositionally biased region" description="Low complexity" evidence="1">
    <location>
        <begin position="91"/>
        <end position="105"/>
    </location>
</feature>
<feature type="compositionally biased region" description="Low complexity" evidence="1">
    <location>
        <begin position="37"/>
        <end position="76"/>
    </location>
</feature>
<sequence length="411" mass="43972">MGFGRKLKKFFSPDPRLGGISGPLSPSQSGASPIAVQATTTTEQQAPTTAEQQASTTTEQQAPKTTEQQSATTTEQHAPPSDQGQVDLTRQPSQLPSPQASPGSPKQSRTRKVSSAPTPPHIAKEYEIMERNIALDSERSRAHGIAGLGSDAAAAAGASLQEVHQAHSREGGAAGGAANKGAAGVGRVGSMTRKKPPPIDPEKDTGNTHPPTTSRSVPSTSSMPAGTSANGPSSSRDAFMMNVPGNHDKKERAGSRRHIERHIHHVQHHIQPIVITEELPQEAKRNGIGKEPAGVDEMPVAETVYHHIYHVVEPVIQKEAARSDRIHTTSSMHQVIHQAPIVQRTQNQPISMEQFLEGGGKLPDNLSRQRPQQDSQAQASEQDVKKREIPEEEPAAEAHFPQQTTDTGSVD</sequence>
<dbReference type="EMBL" id="NHYE01005589">
    <property type="protein sequence ID" value="PPQ68729.1"/>
    <property type="molecule type" value="Genomic_DNA"/>
</dbReference>
<evidence type="ECO:0000313" key="2">
    <source>
        <dbReference type="EMBL" id="PPQ68729.1"/>
    </source>
</evidence>
<feature type="region of interest" description="Disordered" evidence="1">
    <location>
        <begin position="355"/>
        <end position="411"/>
    </location>
</feature>
<proteinExistence type="predicted"/>
<reference evidence="2 3" key="1">
    <citation type="journal article" date="2018" name="Evol. Lett.">
        <title>Horizontal gene cluster transfer increased hallucinogenic mushroom diversity.</title>
        <authorList>
            <person name="Reynolds H.T."/>
            <person name="Vijayakumar V."/>
            <person name="Gluck-Thaler E."/>
            <person name="Korotkin H.B."/>
            <person name="Matheny P.B."/>
            <person name="Slot J.C."/>
        </authorList>
    </citation>
    <scope>NUCLEOTIDE SEQUENCE [LARGE SCALE GENOMIC DNA]</scope>
    <source>
        <strain evidence="2 3">SRW20</strain>
    </source>
</reference>
<feature type="compositionally biased region" description="Low complexity" evidence="1">
    <location>
        <begin position="372"/>
        <end position="381"/>
    </location>
</feature>
<feature type="region of interest" description="Disordered" evidence="1">
    <location>
        <begin position="151"/>
        <end position="256"/>
    </location>
</feature>
<feature type="compositionally biased region" description="Polar residues" evidence="1">
    <location>
        <begin position="225"/>
        <end position="236"/>
    </location>
</feature>
<gene>
    <name evidence="2" type="ORF">CVT26_003635</name>
</gene>
<dbReference type="OrthoDB" id="2118965at2759"/>
<feature type="compositionally biased region" description="Low complexity" evidence="1">
    <location>
        <begin position="208"/>
        <end position="224"/>
    </location>
</feature>
<accession>A0A409VR71</accession>
<feature type="compositionally biased region" description="Low complexity" evidence="1">
    <location>
        <begin position="151"/>
        <end position="160"/>
    </location>
</feature>
<evidence type="ECO:0000313" key="3">
    <source>
        <dbReference type="Proteomes" id="UP000284706"/>
    </source>
</evidence>
<evidence type="ECO:0000256" key="1">
    <source>
        <dbReference type="SAM" id="MobiDB-lite"/>
    </source>
</evidence>
<dbReference type="PANTHER" id="PTHR38703">
    <property type="entry name" value="CHROMOSOME 8, WHOLE GENOME SHOTGUN SEQUENCE"/>
    <property type="match status" value="1"/>
</dbReference>
<name>A0A409VR71_9AGAR</name>
<feature type="region of interest" description="Disordered" evidence="1">
    <location>
        <begin position="1"/>
        <end position="129"/>
    </location>
</feature>
<dbReference type="Proteomes" id="UP000284706">
    <property type="component" value="Unassembled WGS sequence"/>
</dbReference>
<dbReference type="PANTHER" id="PTHR38703:SF1">
    <property type="entry name" value="ALLERGEN"/>
    <property type="match status" value="1"/>
</dbReference>
<feature type="compositionally biased region" description="Polar residues" evidence="1">
    <location>
        <begin position="401"/>
        <end position="411"/>
    </location>
</feature>
<comment type="caution">
    <text evidence="2">The sequence shown here is derived from an EMBL/GenBank/DDBJ whole genome shotgun (WGS) entry which is preliminary data.</text>
</comment>
<organism evidence="2 3">
    <name type="scientific">Gymnopilus dilepis</name>
    <dbReference type="NCBI Taxonomy" id="231916"/>
    <lineage>
        <taxon>Eukaryota</taxon>
        <taxon>Fungi</taxon>
        <taxon>Dikarya</taxon>
        <taxon>Basidiomycota</taxon>
        <taxon>Agaricomycotina</taxon>
        <taxon>Agaricomycetes</taxon>
        <taxon>Agaricomycetidae</taxon>
        <taxon>Agaricales</taxon>
        <taxon>Agaricineae</taxon>
        <taxon>Hymenogastraceae</taxon>
        <taxon>Gymnopilus</taxon>
    </lineage>
</organism>
<protein>
    <submittedName>
        <fullName evidence="2">Uncharacterized protein</fullName>
    </submittedName>
</protein>